<dbReference type="RefSeq" id="WP_130290888.1">
    <property type="nucleotide sequence ID" value="NZ_SHKL01000001.1"/>
</dbReference>
<dbReference type="EMBL" id="SHKL01000001">
    <property type="protein sequence ID" value="RZT86620.1"/>
    <property type="molecule type" value="Genomic_DNA"/>
</dbReference>
<name>A0A4V2FQZ6_PSEST</name>
<organism evidence="2 3">
    <name type="scientific">Pseudonocardia sediminis</name>
    <dbReference type="NCBI Taxonomy" id="1397368"/>
    <lineage>
        <taxon>Bacteria</taxon>
        <taxon>Bacillati</taxon>
        <taxon>Actinomycetota</taxon>
        <taxon>Actinomycetes</taxon>
        <taxon>Pseudonocardiales</taxon>
        <taxon>Pseudonocardiaceae</taxon>
        <taxon>Pseudonocardia</taxon>
    </lineage>
</organism>
<feature type="compositionally biased region" description="Basic and acidic residues" evidence="1">
    <location>
        <begin position="1"/>
        <end position="19"/>
    </location>
</feature>
<dbReference type="OrthoDB" id="4244057at2"/>
<dbReference type="Proteomes" id="UP000291591">
    <property type="component" value="Unassembled WGS sequence"/>
</dbReference>
<evidence type="ECO:0000313" key="3">
    <source>
        <dbReference type="Proteomes" id="UP000291591"/>
    </source>
</evidence>
<dbReference type="AlphaFoldDB" id="A0A4V2FQZ6"/>
<evidence type="ECO:0000256" key="1">
    <source>
        <dbReference type="SAM" id="MobiDB-lite"/>
    </source>
</evidence>
<accession>A0A4V2FQZ6</accession>
<protein>
    <submittedName>
        <fullName evidence="2">Uncharacterized protein</fullName>
    </submittedName>
</protein>
<comment type="caution">
    <text evidence="2">The sequence shown here is derived from an EMBL/GenBank/DDBJ whole genome shotgun (WGS) entry which is preliminary data.</text>
</comment>
<sequence length="77" mass="8111">MLDRLREKLGHDTAEDVEKNPTLANSRPTGGADTQEGDSASTTGSGETGEYVGRVAGQPTFDEESGAEVRAERGETN</sequence>
<feature type="compositionally biased region" description="Basic and acidic residues" evidence="1">
    <location>
        <begin position="67"/>
        <end position="77"/>
    </location>
</feature>
<feature type="region of interest" description="Disordered" evidence="1">
    <location>
        <begin position="1"/>
        <end position="77"/>
    </location>
</feature>
<gene>
    <name evidence="2" type="ORF">EV383_3517</name>
</gene>
<evidence type="ECO:0000313" key="2">
    <source>
        <dbReference type="EMBL" id="RZT86620.1"/>
    </source>
</evidence>
<reference evidence="2 3" key="1">
    <citation type="submission" date="2019-02" db="EMBL/GenBank/DDBJ databases">
        <title>Sequencing the genomes of 1000 actinobacteria strains.</title>
        <authorList>
            <person name="Klenk H.-P."/>
        </authorList>
    </citation>
    <scope>NUCLEOTIDE SEQUENCE [LARGE SCALE GENOMIC DNA]</scope>
    <source>
        <strain evidence="2 3">DSM 45779</strain>
    </source>
</reference>
<keyword evidence="3" id="KW-1185">Reference proteome</keyword>
<proteinExistence type="predicted"/>